<accession>A0ABN7JZG7</accession>
<dbReference type="RefSeq" id="WP_142589844.1">
    <property type="nucleotide sequence ID" value="NZ_CABFWE030000016.1"/>
</dbReference>
<evidence type="ECO:0000313" key="2">
    <source>
        <dbReference type="Proteomes" id="UP000601041"/>
    </source>
</evidence>
<gene>
    <name evidence="1" type="ORF">RHAB21_00696</name>
</gene>
<organism evidence="1 2">
    <name type="scientific">Pseudorhizobium halotolerans</name>
    <dbReference type="NCBI Taxonomy" id="1233081"/>
    <lineage>
        <taxon>Bacteria</taxon>
        <taxon>Pseudomonadati</taxon>
        <taxon>Pseudomonadota</taxon>
        <taxon>Alphaproteobacteria</taxon>
        <taxon>Hyphomicrobiales</taxon>
        <taxon>Rhizobiaceae</taxon>
        <taxon>Rhizobium/Agrobacterium group</taxon>
        <taxon>Pseudorhizobium</taxon>
    </lineage>
</organism>
<proteinExistence type="predicted"/>
<protein>
    <submittedName>
        <fullName evidence="1">Uncharacterized protein</fullName>
    </submittedName>
</protein>
<dbReference type="EMBL" id="CABFWE030000016">
    <property type="protein sequence ID" value="CAD7055322.1"/>
    <property type="molecule type" value="Genomic_DNA"/>
</dbReference>
<sequence>MKTPSFERILEVLIEEYRNDCHEVFEQEGVHYARLPIDIDPAGGVLTEMNLTRLADLIGRKLS</sequence>
<keyword evidence="2" id="KW-1185">Reference proteome</keyword>
<reference evidence="1 2" key="1">
    <citation type="submission" date="2020-11" db="EMBL/GenBank/DDBJ databases">
        <authorList>
            <person name="Lassalle F."/>
        </authorList>
    </citation>
    <scope>NUCLEOTIDE SEQUENCE [LARGE SCALE GENOMIC DNA]</scope>
    <source>
        <strain evidence="1 2">AB21</strain>
    </source>
</reference>
<dbReference type="Proteomes" id="UP000601041">
    <property type="component" value="Unassembled WGS sequence"/>
</dbReference>
<evidence type="ECO:0000313" key="1">
    <source>
        <dbReference type="EMBL" id="CAD7055322.1"/>
    </source>
</evidence>
<comment type="caution">
    <text evidence="1">The sequence shown here is derived from an EMBL/GenBank/DDBJ whole genome shotgun (WGS) entry which is preliminary data.</text>
</comment>
<name>A0ABN7JZG7_9HYPH</name>